<sequence>MSEGKEFRPNSLSHLIGQDHVREVVSTALDYSFQERVPFPHSLMLGPPGVGKTILARVISEETASGFHELLGSAVTSPAEFFAVLMRATDLDIVFIDEIHLLDPTHQHTLLIAIDERKIFLPNTNGGVPQAINLSNFTLIGATTDEHRLIRPLVDRFKLLLRFDYYSIDQLAEIVRTRAKGLGWQLQSDVPGPIAQRSKGVPRLAIRLLESCWRVCRASGDHAITQRHLERACMLGQIDCLGLDATEQSYLRILSDGPLRLNMLASMLGLPAKTVSSVTETYLVRSGLITKDKNGLRMLTGKGMEHVEVSKSRKEGDR</sequence>
<evidence type="ECO:0000256" key="3">
    <source>
        <dbReference type="ARBA" id="ARBA00022763"/>
    </source>
</evidence>
<dbReference type="InterPro" id="IPR003593">
    <property type="entry name" value="AAA+_ATPase"/>
</dbReference>
<dbReference type="GO" id="GO:0005524">
    <property type="term" value="F:ATP binding"/>
    <property type="evidence" value="ECO:0007669"/>
    <property type="project" value="UniProtKB-KW"/>
</dbReference>
<organism evidence="10 11">
    <name type="scientific">Bremerella alba</name>
    <dbReference type="NCBI Taxonomy" id="980252"/>
    <lineage>
        <taxon>Bacteria</taxon>
        <taxon>Pseudomonadati</taxon>
        <taxon>Planctomycetota</taxon>
        <taxon>Planctomycetia</taxon>
        <taxon>Pirellulales</taxon>
        <taxon>Pirellulaceae</taxon>
        <taxon>Bremerella</taxon>
    </lineage>
</organism>
<dbReference type="AlphaFoldDB" id="A0A7V8V858"/>
<dbReference type="CDD" id="cd00009">
    <property type="entry name" value="AAA"/>
    <property type="match status" value="1"/>
</dbReference>
<dbReference type="GO" id="GO:0006310">
    <property type="term" value="P:DNA recombination"/>
    <property type="evidence" value="ECO:0007669"/>
    <property type="project" value="UniProtKB-KW"/>
</dbReference>
<dbReference type="SUPFAM" id="SSF52540">
    <property type="entry name" value="P-loop containing nucleoside triphosphate hydrolases"/>
    <property type="match status" value="1"/>
</dbReference>
<keyword evidence="10" id="KW-0347">Helicase</keyword>
<dbReference type="Gene3D" id="3.40.50.300">
    <property type="entry name" value="P-loop containing nucleotide triphosphate hydrolases"/>
    <property type="match status" value="1"/>
</dbReference>
<name>A0A7V8V858_9BACT</name>
<dbReference type="Gene3D" id="1.10.8.60">
    <property type="match status" value="1"/>
</dbReference>
<evidence type="ECO:0000256" key="4">
    <source>
        <dbReference type="ARBA" id="ARBA00022801"/>
    </source>
</evidence>
<keyword evidence="3" id="KW-0227">DNA damage</keyword>
<dbReference type="InterPro" id="IPR008823">
    <property type="entry name" value="RuvB_wg_C"/>
</dbReference>
<accession>A0A7V8V858</accession>
<dbReference type="Gene3D" id="1.10.10.10">
    <property type="entry name" value="Winged helix-like DNA-binding domain superfamily/Winged helix DNA-binding domain"/>
    <property type="match status" value="1"/>
</dbReference>
<keyword evidence="11" id="KW-1185">Reference proteome</keyword>
<dbReference type="InterPro" id="IPR041445">
    <property type="entry name" value="AAA_lid_4"/>
</dbReference>
<evidence type="ECO:0000256" key="8">
    <source>
        <dbReference type="ARBA" id="ARBA00023204"/>
    </source>
</evidence>
<keyword evidence="2" id="KW-0547">Nucleotide-binding</keyword>
<dbReference type="InterPro" id="IPR008824">
    <property type="entry name" value="RuvB-like_N"/>
</dbReference>
<proteinExistence type="predicted"/>
<dbReference type="EC" id="3.6.4.12" evidence="10"/>
<evidence type="ECO:0000256" key="1">
    <source>
        <dbReference type="ARBA" id="ARBA00022490"/>
    </source>
</evidence>
<dbReference type="InterPro" id="IPR004605">
    <property type="entry name" value="DNA_helicase_Holl-junc_RuvB"/>
</dbReference>
<keyword evidence="1" id="KW-0963">Cytoplasm</keyword>
<dbReference type="SMART" id="SM00382">
    <property type="entry name" value="AAA"/>
    <property type="match status" value="1"/>
</dbReference>
<evidence type="ECO:0000313" key="11">
    <source>
        <dbReference type="Proteomes" id="UP000551616"/>
    </source>
</evidence>
<dbReference type="PANTHER" id="PTHR42848">
    <property type="match status" value="1"/>
</dbReference>
<evidence type="ECO:0000256" key="6">
    <source>
        <dbReference type="ARBA" id="ARBA00023125"/>
    </source>
</evidence>
<feature type="domain" description="AAA+ ATPase" evidence="9">
    <location>
        <begin position="38"/>
        <end position="169"/>
    </location>
</feature>
<dbReference type="InterPro" id="IPR027417">
    <property type="entry name" value="P-loop_NTPase"/>
</dbReference>
<dbReference type="SUPFAM" id="SSF46785">
    <property type="entry name" value="Winged helix' DNA-binding domain"/>
    <property type="match status" value="1"/>
</dbReference>
<dbReference type="Pfam" id="PF05496">
    <property type="entry name" value="RuvB_N"/>
    <property type="match status" value="1"/>
</dbReference>
<keyword evidence="4 10" id="KW-0378">Hydrolase</keyword>
<evidence type="ECO:0000259" key="9">
    <source>
        <dbReference type="SMART" id="SM00382"/>
    </source>
</evidence>
<comment type="caution">
    <text evidence="10">The sequence shown here is derived from an EMBL/GenBank/DDBJ whole genome shotgun (WGS) entry which is preliminary data.</text>
</comment>
<dbReference type="Proteomes" id="UP000551616">
    <property type="component" value="Unassembled WGS sequence"/>
</dbReference>
<evidence type="ECO:0000256" key="7">
    <source>
        <dbReference type="ARBA" id="ARBA00023172"/>
    </source>
</evidence>
<dbReference type="GO" id="GO:0006281">
    <property type="term" value="P:DNA repair"/>
    <property type="evidence" value="ECO:0007669"/>
    <property type="project" value="UniProtKB-KW"/>
</dbReference>
<dbReference type="GO" id="GO:0003677">
    <property type="term" value="F:DNA binding"/>
    <property type="evidence" value="ECO:0007669"/>
    <property type="project" value="UniProtKB-KW"/>
</dbReference>
<keyword evidence="8" id="KW-0234">DNA repair</keyword>
<evidence type="ECO:0000313" key="10">
    <source>
        <dbReference type="EMBL" id="MBA2116703.1"/>
    </source>
</evidence>
<keyword evidence="6" id="KW-0238">DNA-binding</keyword>
<dbReference type="Pfam" id="PF17864">
    <property type="entry name" value="AAA_lid_4"/>
    <property type="match status" value="1"/>
</dbReference>
<protein>
    <submittedName>
        <fullName evidence="10">Holliday junction ATP-dependent DNA helicase RuvB</fullName>
        <ecNumber evidence="10">3.6.4.12</ecNumber>
    </submittedName>
</protein>
<evidence type="ECO:0000256" key="2">
    <source>
        <dbReference type="ARBA" id="ARBA00022741"/>
    </source>
</evidence>
<dbReference type="GO" id="GO:0016787">
    <property type="term" value="F:hydrolase activity"/>
    <property type="evidence" value="ECO:0007669"/>
    <property type="project" value="UniProtKB-KW"/>
</dbReference>
<dbReference type="InterPro" id="IPR036388">
    <property type="entry name" value="WH-like_DNA-bd_sf"/>
</dbReference>
<reference evidence="10 11" key="1">
    <citation type="submission" date="2020-05" db="EMBL/GenBank/DDBJ databases">
        <title>Bremerella alba sp. nov., a novel planctomycete isolated from the surface of the macroalga Fucus spiralis.</title>
        <authorList>
            <person name="Godinho O."/>
            <person name="Botelho R."/>
            <person name="Albuquerque L."/>
            <person name="Wiegand S."/>
            <person name="Da Costa M.S."/>
            <person name="Lobo-Da-Cunha A."/>
            <person name="Jogler C."/>
            <person name="Lage O.M."/>
        </authorList>
    </citation>
    <scope>NUCLEOTIDE SEQUENCE [LARGE SCALE GENOMIC DNA]</scope>
    <source>
        <strain evidence="10 11">FF15</strain>
    </source>
</reference>
<keyword evidence="7" id="KW-0233">DNA recombination</keyword>
<evidence type="ECO:0000256" key="5">
    <source>
        <dbReference type="ARBA" id="ARBA00022840"/>
    </source>
</evidence>
<dbReference type="Pfam" id="PF05491">
    <property type="entry name" value="WHD_RuvB"/>
    <property type="match status" value="1"/>
</dbReference>
<dbReference type="PANTHER" id="PTHR42848:SF1">
    <property type="entry name" value="HOLLIDAY JUNCTION BRANCH MIGRATION COMPLEX SUBUNIT RUVB"/>
    <property type="match status" value="1"/>
</dbReference>
<dbReference type="RefSeq" id="WP_207398104.1">
    <property type="nucleotide sequence ID" value="NZ_JABRWO010000011.1"/>
</dbReference>
<dbReference type="GO" id="GO:0009378">
    <property type="term" value="F:four-way junction helicase activity"/>
    <property type="evidence" value="ECO:0007669"/>
    <property type="project" value="InterPro"/>
</dbReference>
<keyword evidence="5" id="KW-0067">ATP-binding</keyword>
<gene>
    <name evidence="10" type="primary">ruvB_3</name>
    <name evidence="10" type="ORF">HOV93_38950</name>
</gene>
<dbReference type="InterPro" id="IPR036390">
    <property type="entry name" value="WH_DNA-bd_sf"/>
</dbReference>
<dbReference type="EMBL" id="JABRWO010000011">
    <property type="protein sequence ID" value="MBA2116703.1"/>
    <property type="molecule type" value="Genomic_DNA"/>
</dbReference>